<evidence type="ECO:0000313" key="2">
    <source>
        <dbReference type="Proteomes" id="UP000465220"/>
    </source>
</evidence>
<dbReference type="InterPro" id="IPR046486">
    <property type="entry name" value="DUF6579"/>
</dbReference>
<dbReference type="Pfam" id="PF20219">
    <property type="entry name" value="DUF6579"/>
    <property type="match status" value="1"/>
</dbReference>
<comment type="caution">
    <text evidence="1">The sequence shown here is derived from an EMBL/GenBank/DDBJ whole genome shotgun (WGS) entry which is preliminary data.</text>
</comment>
<name>A0ABQ0ZZ44_ASPLE</name>
<evidence type="ECO:0008006" key="3">
    <source>
        <dbReference type="Google" id="ProtNLM"/>
    </source>
</evidence>
<organism evidence="1 2">
    <name type="scientific">Aspergillus lentulus</name>
    <dbReference type="NCBI Taxonomy" id="293939"/>
    <lineage>
        <taxon>Eukaryota</taxon>
        <taxon>Fungi</taxon>
        <taxon>Dikarya</taxon>
        <taxon>Ascomycota</taxon>
        <taxon>Pezizomycotina</taxon>
        <taxon>Eurotiomycetes</taxon>
        <taxon>Eurotiomycetidae</taxon>
        <taxon>Eurotiales</taxon>
        <taxon>Aspergillaceae</taxon>
        <taxon>Aspergillus</taxon>
        <taxon>Aspergillus subgen. Fumigati</taxon>
    </lineage>
</organism>
<accession>A0ABQ0ZZ44</accession>
<dbReference type="EMBL" id="BLKI01000012">
    <property type="protein sequence ID" value="GFF69676.1"/>
    <property type="molecule type" value="Genomic_DNA"/>
</dbReference>
<keyword evidence="2" id="KW-1185">Reference proteome</keyword>
<sequence length="433" mass="47599">MDNIAGSYVQILELQDLAKQFYPGLSPEEAYLALNDQIATALEPILKMSPEIAELVGLIFNLPLLERRAQGAALLKIILPIIFGGGKKDTDRTQHTAGNRGAGAVDSVPAQIATKILEGLRSDTLKSSSFVSQDTMTTAAGASATSANVQSATGNTTASAQSSCGTSASLFEHMNYKDCVQTALATIQVIQGYQVVQALNAIADNLGDSNAITVSGSGGPNGFAQHVYDLIVTKINDVDEDNRKNHRFFVYNPDTIWYPAFTRLTQEKPLPREYLDKGDNLDHMCLFMREVRTKLNGADPEHAKDVVFHLLIPSWYRLGFRMPLHFPEDLYPLQIEGLKNAGGKEVVEMNLPEAPVGLLHGVANVPRHWDKTAEVASAATWILEKLSGFHLKDEVYEAIREEGARVLGSNERLKRETRVIPWEIMQQRILSDT</sequence>
<dbReference type="Proteomes" id="UP000465220">
    <property type="component" value="Unassembled WGS sequence"/>
</dbReference>
<gene>
    <name evidence="1" type="ORF">IFM60648_02980</name>
</gene>
<proteinExistence type="predicted"/>
<reference evidence="1 2" key="1">
    <citation type="submission" date="2020-01" db="EMBL/GenBank/DDBJ databases">
        <title>Draft genome sequence of Aspergillus lentulus IFM 60648.</title>
        <authorList>
            <person name="Takahashi H."/>
            <person name="Yaguchi T."/>
        </authorList>
    </citation>
    <scope>NUCLEOTIDE SEQUENCE [LARGE SCALE GENOMIC DNA]</scope>
    <source>
        <strain evidence="1 2">IFM 60648</strain>
    </source>
</reference>
<protein>
    <recommendedName>
        <fullName evidence="3">HNH nuclease domain-containing protein</fullName>
    </recommendedName>
</protein>
<evidence type="ECO:0000313" key="1">
    <source>
        <dbReference type="EMBL" id="GFF69676.1"/>
    </source>
</evidence>